<dbReference type="STRING" id="690417.IC63_01440"/>
<keyword evidence="1" id="KW-0732">Signal</keyword>
<comment type="caution">
    <text evidence="3">The sequence shown here is derived from an EMBL/GenBank/DDBJ whole genome shotgun (WGS) entry which is preliminary data.</text>
</comment>
<dbReference type="NCBIfam" id="TIGR03865">
    <property type="entry name" value="PQQ_CXXCW"/>
    <property type="match status" value="1"/>
</dbReference>
<evidence type="ECO:0000256" key="1">
    <source>
        <dbReference type="SAM" id="SignalP"/>
    </source>
</evidence>
<evidence type="ECO:0000259" key="2">
    <source>
        <dbReference type="PROSITE" id="PS50206"/>
    </source>
</evidence>
<evidence type="ECO:0000313" key="4">
    <source>
        <dbReference type="Proteomes" id="UP000029917"/>
    </source>
</evidence>
<dbReference type="InterPro" id="IPR036873">
    <property type="entry name" value="Rhodanese-like_dom_sf"/>
</dbReference>
<dbReference type="CDD" id="cd00158">
    <property type="entry name" value="RHOD"/>
    <property type="match status" value="1"/>
</dbReference>
<feature type="chain" id="PRO_5001946107" evidence="1">
    <location>
        <begin position="19"/>
        <end position="177"/>
    </location>
</feature>
<dbReference type="SUPFAM" id="SSF52821">
    <property type="entry name" value="Rhodanese/Cell cycle control phosphatase"/>
    <property type="match status" value="1"/>
</dbReference>
<dbReference type="AlphaFoldDB" id="A0A099FFY4"/>
<dbReference type="Pfam" id="PF00581">
    <property type="entry name" value="Rhodanese"/>
    <property type="match status" value="1"/>
</dbReference>
<name>A0A099FFY4_9RHOB</name>
<accession>A0A099FFY4</accession>
<keyword evidence="4" id="KW-1185">Reference proteome</keyword>
<proteinExistence type="predicted"/>
<feature type="signal peptide" evidence="1">
    <location>
        <begin position="1"/>
        <end position="18"/>
    </location>
</feature>
<dbReference type="PROSITE" id="PS50206">
    <property type="entry name" value="RHODANESE_3"/>
    <property type="match status" value="1"/>
</dbReference>
<dbReference type="EMBL" id="JRKS01000002">
    <property type="protein sequence ID" value="KGJ09454.1"/>
    <property type="molecule type" value="Genomic_DNA"/>
</dbReference>
<evidence type="ECO:0000313" key="3">
    <source>
        <dbReference type="EMBL" id="KGJ09454.1"/>
    </source>
</evidence>
<dbReference type="InterPro" id="IPR001763">
    <property type="entry name" value="Rhodanese-like_dom"/>
</dbReference>
<dbReference type="Gene3D" id="3.40.250.10">
    <property type="entry name" value="Rhodanese-like domain"/>
    <property type="match status" value="1"/>
</dbReference>
<organism evidence="3 4">
    <name type="scientific">Paracoccus sphaerophysae</name>
    <dbReference type="NCBI Taxonomy" id="690417"/>
    <lineage>
        <taxon>Bacteria</taxon>
        <taxon>Pseudomonadati</taxon>
        <taxon>Pseudomonadota</taxon>
        <taxon>Alphaproteobacteria</taxon>
        <taxon>Rhodobacterales</taxon>
        <taxon>Paracoccaceae</taxon>
        <taxon>Paracoccus</taxon>
    </lineage>
</organism>
<reference evidence="3 4" key="1">
    <citation type="submission" date="2014-09" db="EMBL/GenBank/DDBJ databases">
        <authorList>
            <person name="McGinnis J.M."/>
            <person name="Wolfgang W.J."/>
        </authorList>
    </citation>
    <scope>NUCLEOTIDE SEQUENCE [LARGE SCALE GENOMIC DNA]</scope>
    <source>
        <strain evidence="3 4">HAMBI 3106</strain>
    </source>
</reference>
<feature type="domain" description="Rhodanese" evidence="2">
    <location>
        <begin position="89"/>
        <end position="172"/>
    </location>
</feature>
<dbReference type="InterPro" id="IPR022376">
    <property type="entry name" value="PQQ_CXXCW"/>
</dbReference>
<sequence length="177" mass="18567">MRAAALAFALASAGTAGADPAVPEPQGYHGEPYLSPVPDTLSGATVMDAAAAARAQAEGAVLIDVLPQVRRPEGLPAGTLFRMPRHDTIPGAVWLPGVGYEALSAQDSARFSAALERISGGKVDFPLVFFCKPDCWMSWNAAKRAVEWGYRRVGWFPGGTDAWAATEGSLTPATPLD</sequence>
<gene>
    <name evidence="3" type="ORF">IC63_01440</name>
</gene>
<dbReference type="Proteomes" id="UP000029917">
    <property type="component" value="Unassembled WGS sequence"/>
</dbReference>
<protein>
    <submittedName>
        <fullName evidence="3">Rhodanese</fullName>
    </submittedName>
</protein>
<reference evidence="3 4" key="2">
    <citation type="submission" date="2014-10" db="EMBL/GenBank/DDBJ databases">
        <title>Paracoccus sanguinis sp. nov., isolated from clinical specimens of New York State patients.</title>
        <authorList>
            <person name="Mingle L.A."/>
            <person name="Cole J.A."/>
            <person name="Lapierre P."/>
            <person name="Musser K.A."/>
        </authorList>
    </citation>
    <scope>NUCLEOTIDE SEQUENCE [LARGE SCALE GENOMIC DNA]</scope>
    <source>
        <strain evidence="3 4">HAMBI 3106</strain>
    </source>
</reference>